<comment type="caution">
    <text evidence="1">The sequence shown here is derived from an EMBL/GenBank/DDBJ whole genome shotgun (WGS) entry which is preliminary data.</text>
</comment>
<name>A0A9P9I7R0_9HYPO</name>
<evidence type="ECO:0000313" key="2">
    <source>
        <dbReference type="Proteomes" id="UP000738349"/>
    </source>
</evidence>
<feature type="non-terminal residue" evidence="1">
    <location>
        <position position="65"/>
    </location>
</feature>
<reference evidence="1" key="1">
    <citation type="journal article" date="2021" name="Nat. Commun.">
        <title>Genetic determinants of endophytism in the Arabidopsis root mycobiome.</title>
        <authorList>
            <person name="Mesny F."/>
            <person name="Miyauchi S."/>
            <person name="Thiergart T."/>
            <person name="Pickel B."/>
            <person name="Atanasova L."/>
            <person name="Karlsson M."/>
            <person name="Huettel B."/>
            <person name="Barry K.W."/>
            <person name="Haridas S."/>
            <person name="Chen C."/>
            <person name="Bauer D."/>
            <person name="Andreopoulos W."/>
            <person name="Pangilinan J."/>
            <person name="LaButti K."/>
            <person name="Riley R."/>
            <person name="Lipzen A."/>
            <person name="Clum A."/>
            <person name="Drula E."/>
            <person name="Henrissat B."/>
            <person name="Kohler A."/>
            <person name="Grigoriev I.V."/>
            <person name="Martin F.M."/>
            <person name="Hacquard S."/>
        </authorList>
    </citation>
    <scope>NUCLEOTIDE SEQUENCE</scope>
    <source>
        <strain evidence="1">MPI-CAGE-AT-0147</strain>
    </source>
</reference>
<proteinExistence type="predicted"/>
<organism evidence="1 2">
    <name type="scientific">Dactylonectria macrodidyma</name>
    <dbReference type="NCBI Taxonomy" id="307937"/>
    <lineage>
        <taxon>Eukaryota</taxon>
        <taxon>Fungi</taxon>
        <taxon>Dikarya</taxon>
        <taxon>Ascomycota</taxon>
        <taxon>Pezizomycotina</taxon>
        <taxon>Sordariomycetes</taxon>
        <taxon>Hypocreomycetidae</taxon>
        <taxon>Hypocreales</taxon>
        <taxon>Nectriaceae</taxon>
        <taxon>Dactylonectria</taxon>
    </lineage>
</organism>
<evidence type="ECO:0000313" key="1">
    <source>
        <dbReference type="EMBL" id="KAH7109519.1"/>
    </source>
</evidence>
<sequence>LMEVAEPDLHRAKVLLKHAIHISAMFGRVREAAGIAQPWGLLDRRGYRSGRRCGFGDGVVDLIPD</sequence>
<accession>A0A9P9I7R0</accession>
<gene>
    <name evidence="1" type="ORF">EDB81DRAFT_620330</name>
</gene>
<dbReference type="AlphaFoldDB" id="A0A9P9I7R0"/>
<keyword evidence="2" id="KW-1185">Reference proteome</keyword>
<dbReference type="EMBL" id="JAGMUV010000051">
    <property type="protein sequence ID" value="KAH7109519.1"/>
    <property type="molecule type" value="Genomic_DNA"/>
</dbReference>
<dbReference type="OrthoDB" id="10282723at2759"/>
<feature type="non-terminal residue" evidence="1">
    <location>
        <position position="1"/>
    </location>
</feature>
<dbReference type="Proteomes" id="UP000738349">
    <property type="component" value="Unassembled WGS sequence"/>
</dbReference>
<protein>
    <submittedName>
        <fullName evidence="1">Uncharacterized protein</fullName>
    </submittedName>
</protein>